<comment type="caution">
    <text evidence="2">The sequence shown here is derived from an EMBL/GenBank/DDBJ whole genome shotgun (WGS) entry which is preliminary data.</text>
</comment>
<evidence type="ECO:0000313" key="3">
    <source>
        <dbReference type="Proteomes" id="UP000299102"/>
    </source>
</evidence>
<proteinExistence type="predicted"/>
<keyword evidence="3" id="KW-1185">Reference proteome</keyword>
<evidence type="ECO:0000256" key="1">
    <source>
        <dbReference type="SAM" id="MobiDB-lite"/>
    </source>
</evidence>
<sequence length="201" mass="22694">MEKETINSLTEAATVKEAVIVMEDEGTKKDPIPTTRSNIKIRSQNSTEQIQKQKSLRPDRIKANFPKLGGEVFTEAFVPLANFILSTGKLYEQVILRRLIATGVWLQLPFQNKSTKARVHENEPTHRKGGKEIETGQRSPWSDNPILRYSDTTKIKLAIIQACMLPLMDYGVVKLLSKYSSTNLSKTERHNGIQKCHTATD</sequence>
<dbReference type="OrthoDB" id="7429635at2759"/>
<dbReference type="AlphaFoldDB" id="A0A4C1TVT2"/>
<reference evidence="2 3" key="1">
    <citation type="journal article" date="2019" name="Commun. Biol.">
        <title>The bagworm genome reveals a unique fibroin gene that provides high tensile strength.</title>
        <authorList>
            <person name="Kono N."/>
            <person name="Nakamura H."/>
            <person name="Ohtoshi R."/>
            <person name="Tomita M."/>
            <person name="Numata K."/>
            <person name="Arakawa K."/>
        </authorList>
    </citation>
    <scope>NUCLEOTIDE SEQUENCE [LARGE SCALE GENOMIC DNA]</scope>
</reference>
<gene>
    <name evidence="2" type="ORF">EVAR_12889_1</name>
</gene>
<dbReference type="Proteomes" id="UP000299102">
    <property type="component" value="Unassembled WGS sequence"/>
</dbReference>
<protein>
    <submittedName>
        <fullName evidence="2">Uncharacterized protein</fullName>
    </submittedName>
</protein>
<organism evidence="2 3">
    <name type="scientific">Eumeta variegata</name>
    <name type="common">Bagworm moth</name>
    <name type="synonym">Eumeta japonica</name>
    <dbReference type="NCBI Taxonomy" id="151549"/>
    <lineage>
        <taxon>Eukaryota</taxon>
        <taxon>Metazoa</taxon>
        <taxon>Ecdysozoa</taxon>
        <taxon>Arthropoda</taxon>
        <taxon>Hexapoda</taxon>
        <taxon>Insecta</taxon>
        <taxon>Pterygota</taxon>
        <taxon>Neoptera</taxon>
        <taxon>Endopterygota</taxon>
        <taxon>Lepidoptera</taxon>
        <taxon>Glossata</taxon>
        <taxon>Ditrysia</taxon>
        <taxon>Tineoidea</taxon>
        <taxon>Psychidae</taxon>
        <taxon>Oiketicinae</taxon>
        <taxon>Eumeta</taxon>
    </lineage>
</organism>
<feature type="region of interest" description="Disordered" evidence="1">
    <location>
        <begin position="119"/>
        <end position="139"/>
    </location>
</feature>
<accession>A0A4C1TVT2</accession>
<evidence type="ECO:0000313" key="2">
    <source>
        <dbReference type="EMBL" id="GBP18110.1"/>
    </source>
</evidence>
<dbReference type="EMBL" id="BGZK01000093">
    <property type="protein sequence ID" value="GBP18110.1"/>
    <property type="molecule type" value="Genomic_DNA"/>
</dbReference>
<name>A0A4C1TVT2_EUMVA</name>
<feature type="compositionally biased region" description="Basic and acidic residues" evidence="1">
    <location>
        <begin position="119"/>
        <end position="135"/>
    </location>
</feature>